<keyword evidence="4" id="KW-0808">Transferase</keyword>
<dbReference type="GO" id="GO:0005886">
    <property type="term" value="C:plasma membrane"/>
    <property type="evidence" value="ECO:0007669"/>
    <property type="project" value="UniProtKB-SubCell"/>
</dbReference>
<dbReference type="PROSITE" id="PS50885">
    <property type="entry name" value="HAMP"/>
    <property type="match status" value="1"/>
</dbReference>
<evidence type="ECO:0000256" key="9">
    <source>
        <dbReference type="SAM" id="Phobius"/>
    </source>
</evidence>
<feature type="domain" description="HAMP" evidence="10">
    <location>
        <begin position="325"/>
        <end position="377"/>
    </location>
</feature>
<evidence type="ECO:0000256" key="2">
    <source>
        <dbReference type="ARBA" id="ARBA00022475"/>
    </source>
</evidence>
<keyword evidence="3" id="KW-0597">Phosphoprotein</keyword>
<evidence type="ECO:0000256" key="1">
    <source>
        <dbReference type="ARBA" id="ARBA00004651"/>
    </source>
</evidence>
<dbReference type="SMART" id="SM00304">
    <property type="entry name" value="HAMP"/>
    <property type="match status" value="1"/>
</dbReference>
<dbReference type="Gene3D" id="3.30.450.20">
    <property type="entry name" value="PAS domain"/>
    <property type="match status" value="2"/>
</dbReference>
<keyword evidence="2" id="KW-1003">Cell membrane</keyword>
<feature type="transmembrane region" description="Helical" evidence="9">
    <location>
        <begin position="20"/>
        <end position="38"/>
    </location>
</feature>
<keyword evidence="8 9" id="KW-0472">Membrane</keyword>
<evidence type="ECO:0000256" key="6">
    <source>
        <dbReference type="ARBA" id="ARBA00022777"/>
    </source>
</evidence>
<reference evidence="11 12" key="1">
    <citation type="submission" date="2016-11" db="EMBL/GenBank/DDBJ databases">
        <title>Paenibacillus species isolates.</title>
        <authorList>
            <person name="Beno S.M."/>
        </authorList>
    </citation>
    <scope>NUCLEOTIDE SEQUENCE [LARGE SCALE GENOMIC DNA]</scope>
    <source>
        <strain evidence="11 12">FSL R5-0378</strain>
    </source>
</reference>
<sequence length="601" mass="68676">MRLQFIDRIKFNSVGMKVFGFYVASMIVIITVMGYLSYDKSAQMMENKIGGMALQNVQQMSKRVDILLEGYEDRSLLVVGNKDIQKQLMGDFMDEKERIQTNNANTAFLSNLVNSRNDMNNIYLLSERGYSYRYSPKESFPVYNSYPYEYFTEAWYQQIRQADGRLVYFGIMPSLIKGPSSEPVFTFGRAQKNMKGRGEIIGVVLYEVDPAEVREILAEIDYDGSGINVMIDDTGQIKGDKGGILLSSKLDIPFKEERQGTLSYSIDGQEMLVVYSQLETNHWRLVGMLRSDDLMKEAMDIRWYMLSLGIVFSCIGILLAIIIASAVHRPLQKMTHAMRRARDGDFNIRIVDKREDEFGYLFTHFNQMVAHIKELINELYVQKLLERDLQLKMLGSQINAHFLYNTLDSVHWIARIHKVDDISTMIFGLSKYLRISLSEGRDEVPVSQVVHLIESYIMIQKVRYKDKFTLYVQADESLMDYRVLKFIFQPIVENAIYHGLERKSGKGRLDIAFTREGSCLKFVVTDDGAGIAPDKLAELQHILGGEQPAEESSFALRNINSQIKIAYGAQYGIEMESSLGEGTKVTMTIPLTKRSPAQQVS</sequence>
<accession>A0A1R1EL79</accession>
<evidence type="ECO:0000313" key="12">
    <source>
        <dbReference type="Proteomes" id="UP000187172"/>
    </source>
</evidence>
<dbReference type="CDD" id="cd06225">
    <property type="entry name" value="HAMP"/>
    <property type="match status" value="1"/>
</dbReference>
<dbReference type="SMART" id="SM00387">
    <property type="entry name" value="HATPase_c"/>
    <property type="match status" value="1"/>
</dbReference>
<dbReference type="STRING" id="297318.BK138_21045"/>
<evidence type="ECO:0000259" key="10">
    <source>
        <dbReference type="PROSITE" id="PS50885"/>
    </source>
</evidence>
<dbReference type="InterPro" id="IPR010559">
    <property type="entry name" value="Sig_transdc_His_kin_internal"/>
</dbReference>
<dbReference type="InterPro" id="IPR003594">
    <property type="entry name" value="HATPase_dom"/>
</dbReference>
<keyword evidence="6" id="KW-0418">Kinase</keyword>
<dbReference type="Pfam" id="PF06580">
    <property type="entry name" value="His_kinase"/>
    <property type="match status" value="1"/>
</dbReference>
<dbReference type="PANTHER" id="PTHR34220:SF7">
    <property type="entry name" value="SENSOR HISTIDINE KINASE YPDA"/>
    <property type="match status" value="1"/>
</dbReference>
<organism evidence="11 12">
    <name type="scientific">Paenibacillus rhizosphaerae</name>
    <dbReference type="NCBI Taxonomy" id="297318"/>
    <lineage>
        <taxon>Bacteria</taxon>
        <taxon>Bacillati</taxon>
        <taxon>Bacillota</taxon>
        <taxon>Bacilli</taxon>
        <taxon>Bacillales</taxon>
        <taxon>Paenibacillaceae</taxon>
        <taxon>Paenibacillus</taxon>
    </lineage>
</organism>
<dbReference type="GO" id="GO:0000155">
    <property type="term" value="F:phosphorelay sensor kinase activity"/>
    <property type="evidence" value="ECO:0007669"/>
    <property type="project" value="InterPro"/>
</dbReference>
<evidence type="ECO:0000256" key="8">
    <source>
        <dbReference type="ARBA" id="ARBA00023136"/>
    </source>
</evidence>
<dbReference type="Pfam" id="PF02518">
    <property type="entry name" value="HATPase_c"/>
    <property type="match status" value="1"/>
</dbReference>
<dbReference type="InterPro" id="IPR003660">
    <property type="entry name" value="HAMP_dom"/>
</dbReference>
<gene>
    <name evidence="11" type="ORF">BK138_21045</name>
</gene>
<dbReference type="InterPro" id="IPR036890">
    <property type="entry name" value="HATPase_C_sf"/>
</dbReference>
<dbReference type="Gene3D" id="1.10.8.500">
    <property type="entry name" value="HAMP domain in histidine kinase"/>
    <property type="match status" value="1"/>
</dbReference>
<name>A0A1R1EL79_9BACL</name>
<dbReference type="Gene3D" id="3.30.565.10">
    <property type="entry name" value="Histidine kinase-like ATPase, C-terminal domain"/>
    <property type="match status" value="1"/>
</dbReference>
<dbReference type="CDD" id="cd18773">
    <property type="entry name" value="PDC1_HK_sensor"/>
    <property type="match status" value="1"/>
</dbReference>
<comment type="subcellular location">
    <subcellularLocation>
        <location evidence="1">Cell membrane</location>
        <topology evidence="1">Multi-pass membrane protein</topology>
    </subcellularLocation>
</comment>
<evidence type="ECO:0000256" key="4">
    <source>
        <dbReference type="ARBA" id="ARBA00022679"/>
    </source>
</evidence>
<dbReference type="InterPro" id="IPR050640">
    <property type="entry name" value="Bact_2-comp_sensor_kinase"/>
</dbReference>
<dbReference type="Pfam" id="PF00672">
    <property type="entry name" value="HAMP"/>
    <property type="match status" value="1"/>
</dbReference>
<dbReference type="Pfam" id="PF02743">
    <property type="entry name" value="dCache_1"/>
    <property type="match status" value="1"/>
</dbReference>
<comment type="caution">
    <text evidence="11">The sequence shown here is derived from an EMBL/GenBank/DDBJ whole genome shotgun (WGS) entry which is preliminary data.</text>
</comment>
<dbReference type="AlphaFoldDB" id="A0A1R1EL79"/>
<dbReference type="PANTHER" id="PTHR34220">
    <property type="entry name" value="SENSOR HISTIDINE KINASE YPDA"/>
    <property type="match status" value="1"/>
</dbReference>
<keyword evidence="5 9" id="KW-0812">Transmembrane</keyword>
<dbReference type="SUPFAM" id="SSF158472">
    <property type="entry name" value="HAMP domain-like"/>
    <property type="match status" value="1"/>
</dbReference>
<dbReference type="RefSeq" id="WP_076172749.1">
    <property type="nucleotide sequence ID" value="NZ_MRTP01000006.1"/>
</dbReference>
<dbReference type="SUPFAM" id="SSF55874">
    <property type="entry name" value="ATPase domain of HSP90 chaperone/DNA topoisomerase II/histidine kinase"/>
    <property type="match status" value="1"/>
</dbReference>
<evidence type="ECO:0000256" key="5">
    <source>
        <dbReference type="ARBA" id="ARBA00022692"/>
    </source>
</evidence>
<feature type="transmembrane region" description="Helical" evidence="9">
    <location>
        <begin position="303"/>
        <end position="327"/>
    </location>
</feature>
<keyword evidence="7 9" id="KW-1133">Transmembrane helix</keyword>
<evidence type="ECO:0000256" key="7">
    <source>
        <dbReference type="ARBA" id="ARBA00022989"/>
    </source>
</evidence>
<dbReference type="InterPro" id="IPR033479">
    <property type="entry name" value="dCache_1"/>
</dbReference>
<dbReference type="EMBL" id="MRTP01000006">
    <property type="protein sequence ID" value="OMF52576.1"/>
    <property type="molecule type" value="Genomic_DNA"/>
</dbReference>
<evidence type="ECO:0000313" key="11">
    <source>
        <dbReference type="EMBL" id="OMF52576.1"/>
    </source>
</evidence>
<proteinExistence type="predicted"/>
<evidence type="ECO:0000256" key="3">
    <source>
        <dbReference type="ARBA" id="ARBA00022553"/>
    </source>
</evidence>
<dbReference type="Proteomes" id="UP000187172">
    <property type="component" value="Unassembled WGS sequence"/>
</dbReference>
<protein>
    <recommendedName>
        <fullName evidence="10">HAMP domain-containing protein</fullName>
    </recommendedName>
</protein>
<keyword evidence="12" id="KW-1185">Reference proteome</keyword>